<sequence length="347" mass="38028">MSPRDHLPRLDGAQLAATVLESVFYGIYFVLLIQCAEALIYRAKVRGESMLRPMPITAVVLFVTITAHWILDLMLTFEAFIQPTDPGYCVTPAGLNPAEKVYLNLPDIKNVLTSVFYVLTTLVGDGFMIYRLYIVWSRNYFIIIPPVIMCISLAITGGVVTYLFSQATTPLFQAAGAWITSSFVLTFVCNLYSTGLIAFKIFRSNRHFGRASNDYGSGVNKVMEILVESAVLYGLCITLALGTYVGDSNIQFTIVAVNGPVIGIIFCMIVARAHRTVNSTSHQASTNKSRQISHALRPMAVKITTHVEGSIDASTPKTATFGTPPVSSGIYQTDLHSSEDSVEKEEV</sequence>
<evidence type="ECO:0000256" key="2">
    <source>
        <dbReference type="SAM" id="Phobius"/>
    </source>
</evidence>
<dbReference type="OrthoDB" id="2756618at2759"/>
<gene>
    <name evidence="3" type="ORF">LshimejAT787_0700560</name>
</gene>
<dbReference type="AlphaFoldDB" id="A0A9P3PPS8"/>
<organism evidence="3 4">
    <name type="scientific">Lyophyllum shimeji</name>
    <name type="common">Hon-shimeji</name>
    <name type="synonym">Tricholoma shimeji</name>
    <dbReference type="NCBI Taxonomy" id="47721"/>
    <lineage>
        <taxon>Eukaryota</taxon>
        <taxon>Fungi</taxon>
        <taxon>Dikarya</taxon>
        <taxon>Basidiomycota</taxon>
        <taxon>Agaricomycotina</taxon>
        <taxon>Agaricomycetes</taxon>
        <taxon>Agaricomycetidae</taxon>
        <taxon>Agaricales</taxon>
        <taxon>Tricholomatineae</taxon>
        <taxon>Lyophyllaceae</taxon>
        <taxon>Lyophyllum</taxon>
    </lineage>
</organism>
<evidence type="ECO:0000313" key="3">
    <source>
        <dbReference type="EMBL" id="GLB39546.1"/>
    </source>
</evidence>
<evidence type="ECO:0000256" key="1">
    <source>
        <dbReference type="SAM" id="MobiDB-lite"/>
    </source>
</evidence>
<dbReference type="EMBL" id="BRPK01000007">
    <property type="protein sequence ID" value="GLB39546.1"/>
    <property type="molecule type" value="Genomic_DNA"/>
</dbReference>
<keyword evidence="2" id="KW-0812">Transmembrane</keyword>
<name>A0A9P3PPS8_LYOSH</name>
<feature type="transmembrane region" description="Helical" evidence="2">
    <location>
        <begin position="222"/>
        <end position="244"/>
    </location>
</feature>
<feature type="transmembrane region" description="Helical" evidence="2">
    <location>
        <begin position="111"/>
        <end position="133"/>
    </location>
</feature>
<protein>
    <submittedName>
        <fullName evidence="3">Uncharacterized protein</fullName>
    </submittedName>
</protein>
<keyword evidence="2" id="KW-1133">Transmembrane helix</keyword>
<comment type="caution">
    <text evidence="3">The sequence shown here is derived from an EMBL/GenBank/DDBJ whole genome shotgun (WGS) entry which is preliminary data.</text>
</comment>
<evidence type="ECO:0000313" key="4">
    <source>
        <dbReference type="Proteomes" id="UP001063166"/>
    </source>
</evidence>
<keyword evidence="2" id="KW-0472">Membrane</keyword>
<feature type="transmembrane region" description="Helical" evidence="2">
    <location>
        <begin position="53"/>
        <end position="71"/>
    </location>
</feature>
<keyword evidence="4" id="KW-1185">Reference proteome</keyword>
<feature type="transmembrane region" description="Helical" evidence="2">
    <location>
        <begin position="250"/>
        <end position="271"/>
    </location>
</feature>
<dbReference type="Proteomes" id="UP001063166">
    <property type="component" value="Unassembled WGS sequence"/>
</dbReference>
<reference evidence="3" key="1">
    <citation type="submission" date="2022-07" db="EMBL/GenBank/DDBJ databases">
        <title>The genome of Lyophyllum shimeji provides insight into the initial evolution of ectomycorrhizal fungal genome.</title>
        <authorList>
            <person name="Kobayashi Y."/>
            <person name="Shibata T."/>
            <person name="Hirakawa H."/>
            <person name="Shigenobu S."/>
            <person name="Nishiyama T."/>
            <person name="Yamada A."/>
            <person name="Hasebe M."/>
            <person name="Kawaguchi M."/>
        </authorList>
    </citation>
    <scope>NUCLEOTIDE SEQUENCE</scope>
    <source>
        <strain evidence="3">AT787</strain>
    </source>
</reference>
<feature type="transmembrane region" description="Helical" evidence="2">
    <location>
        <begin position="140"/>
        <end position="164"/>
    </location>
</feature>
<feature type="region of interest" description="Disordered" evidence="1">
    <location>
        <begin position="314"/>
        <end position="347"/>
    </location>
</feature>
<feature type="compositionally biased region" description="Polar residues" evidence="1">
    <location>
        <begin position="314"/>
        <end position="335"/>
    </location>
</feature>
<accession>A0A9P3PPS8</accession>
<proteinExistence type="predicted"/>
<feature type="transmembrane region" description="Helical" evidence="2">
    <location>
        <begin position="176"/>
        <end position="202"/>
    </location>
</feature>